<dbReference type="Pfam" id="PF02518">
    <property type="entry name" value="HATPase_c"/>
    <property type="match status" value="1"/>
</dbReference>
<dbReference type="SMART" id="SM00388">
    <property type="entry name" value="HisKA"/>
    <property type="match status" value="1"/>
</dbReference>
<evidence type="ECO:0000256" key="4">
    <source>
        <dbReference type="ARBA" id="ARBA00022553"/>
    </source>
</evidence>
<dbReference type="Gene3D" id="3.30.565.10">
    <property type="entry name" value="Histidine kinase-like ATPase, C-terminal domain"/>
    <property type="match status" value="1"/>
</dbReference>
<dbReference type="PROSITE" id="PS50109">
    <property type="entry name" value="HIS_KIN"/>
    <property type="match status" value="1"/>
</dbReference>
<evidence type="ECO:0000256" key="2">
    <source>
        <dbReference type="ARBA" id="ARBA00004236"/>
    </source>
</evidence>
<dbReference type="SUPFAM" id="SSF55874">
    <property type="entry name" value="ATPase domain of HSP90 chaperone/DNA topoisomerase II/histidine kinase"/>
    <property type="match status" value="1"/>
</dbReference>
<keyword evidence="11" id="KW-1133">Transmembrane helix</keyword>
<evidence type="ECO:0000256" key="11">
    <source>
        <dbReference type="SAM" id="Phobius"/>
    </source>
</evidence>
<evidence type="ECO:0000256" key="1">
    <source>
        <dbReference type="ARBA" id="ARBA00000085"/>
    </source>
</evidence>
<dbReference type="Pfam" id="PF00512">
    <property type="entry name" value="HisKA"/>
    <property type="match status" value="1"/>
</dbReference>
<protein>
    <recommendedName>
        <fullName evidence="10">Sensor-like histidine kinase SenX3</fullName>
        <ecNumber evidence="3">2.7.13.3</ecNumber>
    </recommendedName>
</protein>
<dbReference type="PANTHER" id="PTHR42878:SF7">
    <property type="entry name" value="SENSOR HISTIDINE KINASE GLRK"/>
    <property type="match status" value="1"/>
</dbReference>
<dbReference type="Gene3D" id="1.10.287.130">
    <property type="match status" value="1"/>
</dbReference>
<dbReference type="InterPro" id="IPR036890">
    <property type="entry name" value="HATPase_C_sf"/>
</dbReference>
<evidence type="ECO:0000256" key="10">
    <source>
        <dbReference type="ARBA" id="ARBA00039401"/>
    </source>
</evidence>
<dbReference type="InterPro" id="IPR036097">
    <property type="entry name" value="HisK_dim/P_sf"/>
</dbReference>
<proteinExistence type="predicted"/>
<dbReference type="InterPro" id="IPR005467">
    <property type="entry name" value="His_kinase_dom"/>
</dbReference>
<dbReference type="InterPro" id="IPR003594">
    <property type="entry name" value="HATPase_dom"/>
</dbReference>
<keyword evidence="8" id="KW-0067">ATP-binding</keyword>
<dbReference type="InterPro" id="IPR050351">
    <property type="entry name" value="BphY/WalK/GraS-like"/>
</dbReference>
<evidence type="ECO:0000313" key="13">
    <source>
        <dbReference type="EMBL" id="QRV03045.1"/>
    </source>
</evidence>
<comment type="subcellular location">
    <subcellularLocation>
        <location evidence="2">Cell membrane</location>
    </subcellularLocation>
</comment>
<organism evidence="13 14">
    <name type="scientific">Arcanobacterium phocisimile</name>
    <dbReference type="NCBI Taxonomy" id="1302235"/>
    <lineage>
        <taxon>Bacteria</taxon>
        <taxon>Bacillati</taxon>
        <taxon>Actinomycetota</taxon>
        <taxon>Actinomycetes</taxon>
        <taxon>Actinomycetales</taxon>
        <taxon>Actinomycetaceae</taxon>
        <taxon>Arcanobacterium</taxon>
    </lineage>
</organism>
<dbReference type="EC" id="2.7.13.3" evidence="3"/>
<keyword evidence="14" id="KW-1185">Reference proteome</keyword>
<reference evidence="13 14" key="1">
    <citation type="submission" date="2021-02" db="EMBL/GenBank/DDBJ databases">
        <title>Complete Genome Sequence of Arcanobacterium phocisimile strain DSM 26142T from a harbour seal.</title>
        <authorList>
            <person name="Borowiak M."/>
            <person name="Alssahen M."/>
            <person name="Malorny B."/>
            <person name="Laemmler C."/>
            <person name="Siebert U."/>
            <person name="Ploetz M."/>
            <person name="Abdulmawjood A."/>
        </authorList>
    </citation>
    <scope>NUCLEOTIDE SEQUENCE [LARGE SCALE GENOMIC DNA]</scope>
    <source>
        <strain evidence="13 14">DSM 26142</strain>
    </source>
</reference>
<accession>A0ABX7IJX8</accession>
<dbReference type="CDD" id="cd00082">
    <property type="entry name" value="HisKA"/>
    <property type="match status" value="1"/>
</dbReference>
<evidence type="ECO:0000256" key="5">
    <source>
        <dbReference type="ARBA" id="ARBA00022679"/>
    </source>
</evidence>
<keyword evidence="11" id="KW-0472">Membrane</keyword>
<keyword evidence="5" id="KW-0808">Transferase</keyword>
<sequence length="266" mass="28965">MIAEEILAMVAILLAPLVIMSLTFIIRKKSQKVTELQRELDTRNERPAIISHEIRTPLTLINGAAELLAEGLAGPLTDQQRTFVTTITENTTQVINISENFLIDAKLKAALPLERQEVDIREVVAQTARQMRRISSVPIHVDAAGGLLPIDADPALIRQLVWNLVNNATRHAGNGATVTVRVNNAEGGGAQLIVSDDGEGISRDDQEHMFEAFRTGSSRRPGTGIGMMVAKRIVEAHDGRILVDSISTQGTAIHVILPASPREEKE</sequence>
<dbReference type="SUPFAM" id="SSF47384">
    <property type="entry name" value="Homodimeric domain of signal transducing histidine kinase"/>
    <property type="match status" value="1"/>
</dbReference>
<feature type="transmembrane region" description="Helical" evidence="11">
    <location>
        <begin position="6"/>
        <end position="26"/>
    </location>
</feature>
<evidence type="ECO:0000313" key="14">
    <source>
        <dbReference type="Proteomes" id="UP000602653"/>
    </source>
</evidence>
<dbReference type="InterPro" id="IPR003661">
    <property type="entry name" value="HisK_dim/P_dom"/>
</dbReference>
<evidence type="ECO:0000256" key="7">
    <source>
        <dbReference type="ARBA" id="ARBA00022777"/>
    </source>
</evidence>
<comment type="catalytic activity">
    <reaction evidence="1">
        <text>ATP + protein L-histidine = ADP + protein N-phospho-L-histidine.</text>
        <dbReference type="EC" id="2.7.13.3"/>
    </reaction>
</comment>
<name>A0ABX7IJX8_9ACTO</name>
<gene>
    <name evidence="13" type="ORF">JTE88_05775</name>
</gene>
<dbReference type="EMBL" id="CP070228">
    <property type="protein sequence ID" value="QRV03045.1"/>
    <property type="molecule type" value="Genomic_DNA"/>
</dbReference>
<dbReference type="GO" id="GO:0016301">
    <property type="term" value="F:kinase activity"/>
    <property type="evidence" value="ECO:0007669"/>
    <property type="project" value="UniProtKB-KW"/>
</dbReference>
<evidence type="ECO:0000256" key="6">
    <source>
        <dbReference type="ARBA" id="ARBA00022741"/>
    </source>
</evidence>
<keyword evidence="11" id="KW-0812">Transmembrane</keyword>
<evidence type="ECO:0000256" key="9">
    <source>
        <dbReference type="ARBA" id="ARBA00023012"/>
    </source>
</evidence>
<keyword evidence="9" id="KW-0902">Two-component regulatory system</keyword>
<keyword evidence="4" id="KW-0597">Phosphoprotein</keyword>
<dbReference type="PRINTS" id="PR00344">
    <property type="entry name" value="BCTRLSENSOR"/>
</dbReference>
<dbReference type="Proteomes" id="UP000602653">
    <property type="component" value="Chromosome"/>
</dbReference>
<keyword evidence="6" id="KW-0547">Nucleotide-binding</keyword>
<keyword evidence="7 13" id="KW-0418">Kinase</keyword>
<dbReference type="PANTHER" id="PTHR42878">
    <property type="entry name" value="TWO-COMPONENT HISTIDINE KINASE"/>
    <property type="match status" value="1"/>
</dbReference>
<feature type="domain" description="Histidine kinase" evidence="12">
    <location>
        <begin position="49"/>
        <end position="261"/>
    </location>
</feature>
<evidence type="ECO:0000256" key="3">
    <source>
        <dbReference type="ARBA" id="ARBA00012438"/>
    </source>
</evidence>
<dbReference type="SMART" id="SM00387">
    <property type="entry name" value="HATPase_c"/>
    <property type="match status" value="1"/>
</dbReference>
<evidence type="ECO:0000256" key="8">
    <source>
        <dbReference type="ARBA" id="ARBA00022840"/>
    </source>
</evidence>
<dbReference type="InterPro" id="IPR004358">
    <property type="entry name" value="Sig_transdc_His_kin-like_C"/>
</dbReference>
<evidence type="ECO:0000259" key="12">
    <source>
        <dbReference type="PROSITE" id="PS50109"/>
    </source>
</evidence>